<dbReference type="EMBL" id="BARS01032166">
    <property type="protein sequence ID" value="GAG26213.1"/>
    <property type="molecule type" value="Genomic_DNA"/>
</dbReference>
<dbReference type="Pfam" id="PF01663">
    <property type="entry name" value="Phosphodiest"/>
    <property type="match status" value="1"/>
</dbReference>
<dbReference type="SUPFAM" id="SSF53649">
    <property type="entry name" value="Alkaline phosphatase-like"/>
    <property type="match status" value="1"/>
</dbReference>
<sequence>IEKSYSDSMKFKRLNEALKDGKIEFAYLHLGELDGLLHSNKSDSVIIRKKIKDYDIKIRETYELAKKYYDEVNLVVFSDHGMKETEATYDLIKDIESLNLTYGKDYAAYYDSTMARFWFLNDTARDKIIDKLSQIKQGRVLLDDELRTLGVYFEDHKDGDLIFLMNPGILIAPSFMGEKPVCGMHGYHPDDLDSWAIYLSNKSIGKEIQTIMDVFDF</sequence>
<feature type="non-terminal residue" evidence="1">
    <location>
        <position position="1"/>
    </location>
</feature>
<reference evidence="1" key="1">
    <citation type="journal article" date="2014" name="Front. Microbiol.">
        <title>High frequency of phylogenetically diverse reductive dehalogenase-homologous genes in deep subseafloor sedimentary metagenomes.</title>
        <authorList>
            <person name="Kawai M."/>
            <person name="Futagami T."/>
            <person name="Toyoda A."/>
            <person name="Takaki Y."/>
            <person name="Nishi S."/>
            <person name="Hori S."/>
            <person name="Arai W."/>
            <person name="Tsubouchi T."/>
            <person name="Morono Y."/>
            <person name="Uchiyama I."/>
            <person name="Ito T."/>
            <person name="Fujiyama A."/>
            <person name="Inagaki F."/>
            <person name="Takami H."/>
        </authorList>
    </citation>
    <scope>NUCLEOTIDE SEQUENCE</scope>
    <source>
        <strain evidence="1">Expedition CK06-06</strain>
    </source>
</reference>
<proteinExistence type="predicted"/>
<organism evidence="1">
    <name type="scientific">marine sediment metagenome</name>
    <dbReference type="NCBI Taxonomy" id="412755"/>
    <lineage>
        <taxon>unclassified sequences</taxon>
        <taxon>metagenomes</taxon>
        <taxon>ecological metagenomes</taxon>
    </lineage>
</organism>
<dbReference type="InterPro" id="IPR017850">
    <property type="entry name" value="Alkaline_phosphatase_core_sf"/>
</dbReference>
<dbReference type="InterPro" id="IPR002591">
    <property type="entry name" value="Phosphodiest/P_Trfase"/>
</dbReference>
<gene>
    <name evidence="1" type="ORF">S01H1_49955</name>
</gene>
<evidence type="ECO:0000313" key="1">
    <source>
        <dbReference type="EMBL" id="GAG26213.1"/>
    </source>
</evidence>
<protein>
    <submittedName>
        <fullName evidence="1">Uncharacterized protein</fullName>
    </submittedName>
</protein>
<name>X0WNX1_9ZZZZ</name>
<comment type="caution">
    <text evidence="1">The sequence shown here is derived from an EMBL/GenBank/DDBJ whole genome shotgun (WGS) entry which is preliminary data.</text>
</comment>
<accession>X0WNX1</accession>
<dbReference type="AlphaFoldDB" id="X0WNX1"/>
<dbReference type="Gene3D" id="3.40.720.10">
    <property type="entry name" value="Alkaline Phosphatase, subunit A"/>
    <property type="match status" value="1"/>
</dbReference>